<dbReference type="SMART" id="SM00034">
    <property type="entry name" value="CLECT"/>
    <property type="match status" value="1"/>
</dbReference>
<dbReference type="InterPro" id="IPR001304">
    <property type="entry name" value="C-type_lectin-like"/>
</dbReference>
<evidence type="ECO:0000313" key="3">
    <source>
        <dbReference type="EMBL" id="OWF39795.1"/>
    </source>
</evidence>
<sequence>MSVVQLLATAALLLICVKGDNSNGTCDNDDAMLRNILSINLTIADQKTEICSLKTRIERIERLHGLAPSTDVQQIDATLDQYHHIMKKLFHRRITDVAFKEIRKLNESYHNTTAGALCTEDWQHFQGQCYFFSKDKHSWDDANTSCAAMDSRLAIADNEQINSFIRNDKNRFVRYWIGGKEEGKMWMWAGTGNPLSYTAWCPEQPDGSGTLCVSFLKLVPPTCYWTDRKCKYRQAYICQRPIENITGRGNG</sequence>
<keyword evidence="4" id="KW-1185">Reference proteome</keyword>
<evidence type="ECO:0000313" key="4">
    <source>
        <dbReference type="Proteomes" id="UP000242188"/>
    </source>
</evidence>
<dbReference type="OrthoDB" id="6112463at2759"/>
<reference evidence="3 4" key="1">
    <citation type="journal article" date="2017" name="Nat. Ecol. Evol.">
        <title>Scallop genome provides insights into evolution of bilaterian karyotype and development.</title>
        <authorList>
            <person name="Wang S."/>
            <person name="Zhang J."/>
            <person name="Jiao W."/>
            <person name="Li J."/>
            <person name="Xun X."/>
            <person name="Sun Y."/>
            <person name="Guo X."/>
            <person name="Huan P."/>
            <person name="Dong B."/>
            <person name="Zhang L."/>
            <person name="Hu X."/>
            <person name="Sun X."/>
            <person name="Wang J."/>
            <person name="Zhao C."/>
            <person name="Wang Y."/>
            <person name="Wang D."/>
            <person name="Huang X."/>
            <person name="Wang R."/>
            <person name="Lv J."/>
            <person name="Li Y."/>
            <person name="Zhang Z."/>
            <person name="Liu B."/>
            <person name="Lu W."/>
            <person name="Hui Y."/>
            <person name="Liang J."/>
            <person name="Zhou Z."/>
            <person name="Hou R."/>
            <person name="Li X."/>
            <person name="Liu Y."/>
            <person name="Li H."/>
            <person name="Ning X."/>
            <person name="Lin Y."/>
            <person name="Zhao L."/>
            <person name="Xing Q."/>
            <person name="Dou J."/>
            <person name="Li Y."/>
            <person name="Mao J."/>
            <person name="Guo H."/>
            <person name="Dou H."/>
            <person name="Li T."/>
            <person name="Mu C."/>
            <person name="Jiang W."/>
            <person name="Fu Q."/>
            <person name="Fu X."/>
            <person name="Miao Y."/>
            <person name="Liu J."/>
            <person name="Yu Q."/>
            <person name="Li R."/>
            <person name="Liao H."/>
            <person name="Li X."/>
            <person name="Kong Y."/>
            <person name="Jiang Z."/>
            <person name="Chourrout D."/>
            <person name="Li R."/>
            <person name="Bao Z."/>
        </authorList>
    </citation>
    <scope>NUCLEOTIDE SEQUENCE [LARGE SCALE GENOMIC DNA]</scope>
    <source>
        <strain evidence="3 4">PY_sf001</strain>
    </source>
</reference>
<dbReference type="Proteomes" id="UP000242188">
    <property type="component" value="Unassembled WGS sequence"/>
</dbReference>
<gene>
    <name evidence="3" type="ORF">KP79_PYT22876</name>
</gene>
<dbReference type="PROSITE" id="PS50041">
    <property type="entry name" value="C_TYPE_LECTIN_2"/>
    <property type="match status" value="1"/>
</dbReference>
<proteinExistence type="predicted"/>
<dbReference type="InterPro" id="IPR016186">
    <property type="entry name" value="C-type_lectin-like/link_sf"/>
</dbReference>
<dbReference type="InterPro" id="IPR016187">
    <property type="entry name" value="CTDL_fold"/>
</dbReference>
<dbReference type="Pfam" id="PF00059">
    <property type="entry name" value="Lectin_C"/>
    <property type="match status" value="1"/>
</dbReference>
<accession>A0A210PTL1</accession>
<feature type="signal peptide" evidence="1">
    <location>
        <begin position="1"/>
        <end position="19"/>
    </location>
</feature>
<evidence type="ECO:0000256" key="1">
    <source>
        <dbReference type="SAM" id="SignalP"/>
    </source>
</evidence>
<organism evidence="3 4">
    <name type="scientific">Mizuhopecten yessoensis</name>
    <name type="common">Japanese scallop</name>
    <name type="synonym">Patinopecten yessoensis</name>
    <dbReference type="NCBI Taxonomy" id="6573"/>
    <lineage>
        <taxon>Eukaryota</taxon>
        <taxon>Metazoa</taxon>
        <taxon>Spiralia</taxon>
        <taxon>Lophotrochozoa</taxon>
        <taxon>Mollusca</taxon>
        <taxon>Bivalvia</taxon>
        <taxon>Autobranchia</taxon>
        <taxon>Pteriomorphia</taxon>
        <taxon>Pectinida</taxon>
        <taxon>Pectinoidea</taxon>
        <taxon>Pectinidae</taxon>
        <taxon>Mizuhopecten</taxon>
    </lineage>
</organism>
<name>A0A210PTL1_MIZYE</name>
<feature type="domain" description="C-type lectin" evidence="2">
    <location>
        <begin position="125"/>
        <end position="239"/>
    </location>
</feature>
<dbReference type="PANTHER" id="PTHR22803">
    <property type="entry name" value="MANNOSE, PHOSPHOLIPASE, LECTIN RECEPTOR RELATED"/>
    <property type="match status" value="1"/>
</dbReference>
<dbReference type="AlphaFoldDB" id="A0A210PTL1"/>
<feature type="chain" id="PRO_5012148681" evidence="1">
    <location>
        <begin position="20"/>
        <end position="251"/>
    </location>
</feature>
<keyword evidence="1" id="KW-0732">Signal</keyword>
<comment type="caution">
    <text evidence="3">The sequence shown here is derived from an EMBL/GenBank/DDBJ whole genome shotgun (WGS) entry which is preliminary data.</text>
</comment>
<evidence type="ECO:0000259" key="2">
    <source>
        <dbReference type="PROSITE" id="PS50041"/>
    </source>
</evidence>
<dbReference type="InterPro" id="IPR050111">
    <property type="entry name" value="C-type_lectin/snaclec_domain"/>
</dbReference>
<protein>
    <submittedName>
        <fullName evidence="3">CD209 antigen-like protein E</fullName>
    </submittedName>
</protein>
<dbReference type="Gene3D" id="3.10.100.10">
    <property type="entry name" value="Mannose-Binding Protein A, subunit A"/>
    <property type="match status" value="1"/>
</dbReference>
<dbReference type="EMBL" id="NEDP02005508">
    <property type="protein sequence ID" value="OWF39795.1"/>
    <property type="molecule type" value="Genomic_DNA"/>
</dbReference>
<dbReference type="SUPFAM" id="SSF56436">
    <property type="entry name" value="C-type lectin-like"/>
    <property type="match status" value="1"/>
</dbReference>